<comment type="caution">
    <text evidence="1">The sequence shown here is derived from an EMBL/GenBank/DDBJ whole genome shotgun (WGS) entry which is preliminary data.</text>
</comment>
<reference evidence="1 2" key="1">
    <citation type="journal article" date="2018" name="Front. Plant Sci.">
        <title>Red Clover (Trifolium pratense) and Zigzag Clover (T. medium) - A Picture of Genomic Similarities and Differences.</title>
        <authorList>
            <person name="Dluhosova J."/>
            <person name="Istvanek J."/>
            <person name="Nedelnik J."/>
            <person name="Repkova J."/>
        </authorList>
    </citation>
    <scope>NUCLEOTIDE SEQUENCE [LARGE SCALE GENOMIC DNA]</scope>
    <source>
        <strain evidence="2">cv. 10/8</strain>
        <tissue evidence="1">Leaf</tissue>
    </source>
</reference>
<proteinExistence type="predicted"/>
<sequence length="81" mass="9118">MRSHRTKYVTGEDLQPFAINNKLVQVVRLLVPLSMWSRVRFLAHAYGENSVGRGEPTLCTPQVPRRRLVIANTGGNFVPIS</sequence>
<accession>A0A392S708</accession>
<evidence type="ECO:0000313" key="2">
    <source>
        <dbReference type="Proteomes" id="UP000265520"/>
    </source>
</evidence>
<evidence type="ECO:0000313" key="1">
    <source>
        <dbReference type="EMBL" id="MCI44681.1"/>
    </source>
</evidence>
<name>A0A392S708_9FABA</name>
<dbReference type="AlphaFoldDB" id="A0A392S708"/>
<feature type="non-terminal residue" evidence="1">
    <location>
        <position position="81"/>
    </location>
</feature>
<dbReference type="EMBL" id="LXQA010333894">
    <property type="protein sequence ID" value="MCI44681.1"/>
    <property type="molecule type" value="Genomic_DNA"/>
</dbReference>
<dbReference type="Proteomes" id="UP000265520">
    <property type="component" value="Unassembled WGS sequence"/>
</dbReference>
<protein>
    <submittedName>
        <fullName evidence="1">Uncharacterized protein</fullName>
    </submittedName>
</protein>
<keyword evidence="2" id="KW-1185">Reference proteome</keyword>
<organism evidence="1 2">
    <name type="scientific">Trifolium medium</name>
    <dbReference type="NCBI Taxonomy" id="97028"/>
    <lineage>
        <taxon>Eukaryota</taxon>
        <taxon>Viridiplantae</taxon>
        <taxon>Streptophyta</taxon>
        <taxon>Embryophyta</taxon>
        <taxon>Tracheophyta</taxon>
        <taxon>Spermatophyta</taxon>
        <taxon>Magnoliopsida</taxon>
        <taxon>eudicotyledons</taxon>
        <taxon>Gunneridae</taxon>
        <taxon>Pentapetalae</taxon>
        <taxon>rosids</taxon>
        <taxon>fabids</taxon>
        <taxon>Fabales</taxon>
        <taxon>Fabaceae</taxon>
        <taxon>Papilionoideae</taxon>
        <taxon>50 kb inversion clade</taxon>
        <taxon>NPAAA clade</taxon>
        <taxon>Hologalegina</taxon>
        <taxon>IRL clade</taxon>
        <taxon>Trifolieae</taxon>
        <taxon>Trifolium</taxon>
    </lineage>
</organism>